<feature type="domain" description="Major facilitator superfamily (MFS) profile" evidence="9">
    <location>
        <begin position="269"/>
        <end position="463"/>
    </location>
</feature>
<keyword evidence="7 8" id="KW-0472">Membrane</keyword>
<feature type="transmembrane region" description="Helical" evidence="8">
    <location>
        <begin position="138"/>
        <end position="157"/>
    </location>
</feature>
<evidence type="ECO:0000313" key="11">
    <source>
        <dbReference type="Proteomes" id="UP000014634"/>
    </source>
</evidence>
<dbReference type="Proteomes" id="UP000014634">
    <property type="component" value="Unassembled WGS sequence"/>
</dbReference>
<evidence type="ECO:0000256" key="1">
    <source>
        <dbReference type="ARBA" id="ARBA00004429"/>
    </source>
</evidence>
<feature type="transmembrane region" description="Helical" evidence="8">
    <location>
        <begin position="98"/>
        <end position="118"/>
    </location>
</feature>
<feature type="transmembrane region" description="Helical" evidence="8">
    <location>
        <begin position="163"/>
        <end position="183"/>
    </location>
</feature>
<evidence type="ECO:0000256" key="4">
    <source>
        <dbReference type="ARBA" id="ARBA00022519"/>
    </source>
</evidence>
<sequence>MGKLIEQPLIVRRGVPYFLLFSLYAIINTYLPIMLRVLDFSTAQIGILLGIIEIVGVCAPFFITRQLDKTGRYGLVMCIFGFDIALLLLPLLRFHSFLVTALCLGIFAVGFKGMVPVLDGFTTKALGQQDAQYGKIRALGSAGFVGMNLFLQMHSFISGKNPVSMILTVSVVALVFVVTLRWVPDLYGLTGISAGEKFHTGTDDTSNISIQDEQEPLAIGAFSGEPVKSQESCSVEMFSDNSIKPNERAKTAGERLVDVRSLFAGFPQLFWECLLLIFLAFLGLVPCQRFFSLYVEEYIKVEASAGLWALSAMAEIPLLIISGKLIRRFGKERLLAVCLLSVIIRNCCYIFIPGISGTVVGQLLHSLSFGLFHPLGVLLCVLHSYGKTVTAMTFFTAANGIAYVIGSIVGGYVIEYLGYPALFLLFNIFPIAGIVFYLFIMRQKNNRTSLKNSVDFLEVSAIE</sequence>
<evidence type="ECO:0000256" key="5">
    <source>
        <dbReference type="ARBA" id="ARBA00022692"/>
    </source>
</evidence>
<comment type="subcellular location">
    <subcellularLocation>
        <location evidence="1">Cell inner membrane</location>
        <topology evidence="1">Multi-pass membrane protein</topology>
    </subcellularLocation>
</comment>
<feature type="transmembrane region" description="Helical" evidence="8">
    <location>
        <begin position="269"/>
        <end position="291"/>
    </location>
</feature>
<evidence type="ECO:0000256" key="7">
    <source>
        <dbReference type="ARBA" id="ARBA00023136"/>
    </source>
</evidence>
<dbReference type="InterPro" id="IPR036259">
    <property type="entry name" value="MFS_trans_sf"/>
</dbReference>
<evidence type="ECO:0000256" key="2">
    <source>
        <dbReference type="ARBA" id="ARBA00022448"/>
    </source>
</evidence>
<evidence type="ECO:0000256" key="8">
    <source>
        <dbReference type="SAM" id="Phobius"/>
    </source>
</evidence>
<keyword evidence="2" id="KW-0813">Transport</keyword>
<feature type="transmembrane region" description="Helical" evidence="8">
    <location>
        <begin position="364"/>
        <end position="382"/>
    </location>
</feature>
<feature type="transmembrane region" description="Helical" evidence="8">
    <location>
        <begin position="303"/>
        <end position="322"/>
    </location>
</feature>
<organism evidence="10 11">
    <name type="scientific">Treponema medium ATCC 700293</name>
    <dbReference type="NCBI Taxonomy" id="1125700"/>
    <lineage>
        <taxon>Bacteria</taxon>
        <taxon>Pseudomonadati</taxon>
        <taxon>Spirochaetota</taxon>
        <taxon>Spirochaetia</taxon>
        <taxon>Spirochaetales</taxon>
        <taxon>Treponemataceae</taxon>
        <taxon>Treponema</taxon>
    </lineage>
</organism>
<accession>A0AA87NUB5</accession>
<dbReference type="RefSeq" id="WP_016523254.1">
    <property type="nucleotide sequence ID" value="NZ_KE332517.1"/>
</dbReference>
<dbReference type="GO" id="GO:0005886">
    <property type="term" value="C:plasma membrane"/>
    <property type="evidence" value="ECO:0007669"/>
    <property type="project" value="UniProtKB-SubCell"/>
</dbReference>
<dbReference type="PANTHER" id="PTHR23522:SF10">
    <property type="entry name" value="3-PHENYLPROPIONIC ACID TRANSPORTER-RELATED"/>
    <property type="match status" value="1"/>
</dbReference>
<evidence type="ECO:0000259" key="9">
    <source>
        <dbReference type="PROSITE" id="PS50850"/>
    </source>
</evidence>
<dbReference type="Pfam" id="PF12832">
    <property type="entry name" value="MFS_1_like"/>
    <property type="match status" value="1"/>
</dbReference>
<name>A0AA87NUB5_TREMD</name>
<evidence type="ECO:0000256" key="3">
    <source>
        <dbReference type="ARBA" id="ARBA00022475"/>
    </source>
</evidence>
<dbReference type="SUPFAM" id="SSF103473">
    <property type="entry name" value="MFS general substrate transporter"/>
    <property type="match status" value="2"/>
</dbReference>
<protein>
    <recommendedName>
        <fullName evidence="9">Major facilitator superfamily (MFS) profile domain-containing protein</fullName>
    </recommendedName>
</protein>
<gene>
    <name evidence="10" type="ORF">HMPREF9195_01309</name>
</gene>
<feature type="transmembrane region" description="Helical" evidence="8">
    <location>
        <begin position="334"/>
        <end position="352"/>
    </location>
</feature>
<dbReference type="InterPro" id="IPR020846">
    <property type="entry name" value="MFS_dom"/>
</dbReference>
<dbReference type="PROSITE" id="PS50850">
    <property type="entry name" value="MFS"/>
    <property type="match status" value="1"/>
</dbReference>
<evidence type="ECO:0000313" key="10">
    <source>
        <dbReference type="EMBL" id="EPF28611.1"/>
    </source>
</evidence>
<evidence type="ECO:0000256" key="6">
    <source>
        <dbReference type="ARBA" id="ARBA00022989"/>
    </source>
</evidence>
<dbReference type="Gene3D" id="1.20.1250.20">
    <property type="entry name" value="MFS general substrate transporter like domains"/>
    <property type="match status" value="2"/>
</dbReference>
<reference evidence="10 11" key="1">
    <citation type="submission" date="2013-04" db="EMBL/GenBank/DDBJ databases">
        <title>The Genome Sequence of Treponema medium ATCC 700293.</title>
        <authorList>
            <consortium name="The Broad Institute Genomics Platform"/>
            <person name="Earl A."/>
            <person name="Ward D."/>
            <person name="Feldgarden M."/>
            <person name="Gevers D."/>
            <person name="Leonetti C."/>
            <person name="Blanton J.M."/>
            <person name="Dewhirst F.E."/>
            <person name="Izard J."/>
            <person name="Walker B."/>
            <person name="Young S."/>
            <person name="Zeng Q."/>
            <person name="Gargeya S."/>
            <person name="Fitzgerald M."/>
            <person name="Haas B."/>
            <person name="Abouelleil A."/>
            <person name="Allen A.W."/>
            <person name="Alvarado L."/>
            <person name="Arachchi H.M."/>
            <person name="Berlin A.M."/>
            <person name="Chapman S.B."/>
            <person name="Gainer-Dewar J."/>
            <person name="Goldberg J."/>
            <person name="Griggs A."/>
            <person name="Gujja S."/>
            <person name="Hansen M."/>
            <person name="Howarth C."/>
            <person name="Imamovic A."/>
            <person name="Ireland A."/>
            <person name="Larimer J."/>
            <person name="McCowan C."/>
            <person name="Murphy C."/>
            <person name="Pearson M."/>
            <person name="Poon T.W."/>
            <person name="Priest M."/>
            <person name="Roberts A."/>
            <person name="Saif S."/>
            <person name="Shea T."/>
            <person name="Sisk P."/>
            <person name="Sykes S."/>
            <person name="Wortman J."/>
            <person name="Nusbaum C."/>
            <person name="Birren B."/>
        </authorList>
    </citation>
    <scope>NUCLEOTIDE SEQUENCE [LARGE SCALE GENOMIC DNA]</scope>
    <source>
        <strain evidence="10 11">ATCC 700293</strain>
    </source>
</reference>
<feature type="transmembrane region" description="Helical" evidence="8">
    <location>
        <begin position="75"/>
        <end position="92"/>
    </location>
</feature>
<comment type="caution">
    <text evidence="10">The sequence shown here is derived from an EMBL/GenBank/DDBJ whole genome shotgun (WGS) entry which is preliminary data.</text>
</comment>
<keyword evidence="5 8" id="KW-0812">Transmembrane</keyword>
<keyword evidence="4" id="KW-0997">Cell inner membrane</keyword>
<feature type="transmembrane region" description="Helical" evidence="8">
    <location>
        <begin position="420"/>
        <end position="440"/>
    </location>
</feature>
<feature type="transmembrane region" description="Helical" evidence="8">
    <location>
        <begin position="45"/>
        <end position="63"/>
    </location>
</feature>
<feature type="transmembrane region" description="Helical" evidence="8">
    <location>
        <begin position="15"/>
        <end position="33"/>
    </location>
</feature>
<dbReference type="EMBL" id="ATFE01000009">
    <property type="protein sequence ID" value="EPF28611.1"/>
    <property type="molecule type" value="Genomic_DNA"/>
</dbReference>
<proteinExistence type="predicted"/>
<keyword evidence="3" id="KW-1003">Cell membrane</keyword>
<dbReference type="PANTHER" id="PTHR23522">
    <property type="entry name" value="BLL5896 PROTEIN"/>
    <property type="match status" value="1"/>
</dbReference>
<keyword evidence="6 8" id="KW-1133">Transmembrane helix</keyword>
<dbReference type="GO" id="GO:0022857">
    <property type="term" value="F:transmembrane transporter activity"/>
    <property type="evidence" value="ECO:0007669"/>
    <property type="project" value="InterPro"/>
</dbReference>
<dbReference type="InterPro" id="IPR024989">
    <property type="entry name" value="MFS_assoc_dom"/>
</dbReference>
<feature type="transmembrane region" description="Helical" evidence="8">
    <location>
        <begin position="394"/>
        <end position="414"/>
    </location>
</feature>
<dbReference type="AlphaFoldDB" id="A0AA87NUB5"/>